<sequence length="283" mass="30607">MSHLSFTHRAILSASPILRRPSSPSPAAPLLPPRPPSYASVSFRILNPPPDSRRRSSFAPSGLPVSATGDLARDAGAAAAVLAGAYGLVFSFDSLTQRNLIQQNSTSTNARYFALLVPLVNCTRLLVHGLSLVSDEGLIKSMTRHGNPEELLRGPLYYVFALILCAFVFWRESPVGMIALSMMCGGGGYTTTIFPISLFLVPLTPLTPVNLDFRMLYYYSALGYFQLDWTSTLQRVALVSLVATVVESLPISEASIDVVKSEDGIYEEGRSISGLMVSGAEWS</sequence>
<dbReference type="GO" id="GO:0010276">
    <property type="term" value="F:phytol kinase activity"/>
    <property type="evidence" value="ECO:0007669"/>
    <property type="project" value="UniProtKB-EC"/>
</dbReference>
<feature type="transmembrane region" description="Helical" evidence="14">
    <location>
        <begin position="151"/>
        <end position="170"/>
    </location>
</feature>
<gene>
    <name evidence="15" type="ORF">L484_005212</name>
</gene>
<name>W9QY77_9ROSA</name>
<dbReference type="PANTHER" id="PTHR32523:SF8">
    <property type="entry name" value="DOLICHOL KINASE"/>
    <property type="match status" value="1"/>
</dbReference>
<keyword evidence="4" id="KW-0934">Plastid</keyword>
<evidence type="ECO:0000256" key="3">
    <source>
        <dbReference type="ARBA" id="ARBA00022528"/>
    </source>
</evidence>
<dbReference type="Proteomes" id="UP000030645">
    <property type="component" value="Unassembled WGS sequence"/>
</dbReference>
<proteinExistence type="inferred from homology"/>
<keyword evidence="7" id="KW-0418">Kinase</keyword>
<evidence type="ECO:0000256" key="8">
    <source>
        <dbReference type="ARBA" id="ARBA00022946"/>
    </source>
</evidence>
<comment type="catalytic activity">
    <reaction evidence="13">
        <text>phytol + CTP = phytyl phosphate + CDP + H(+)</text>
        <dbReference type="Rhea" id="RHEA:38055"/>
        <dbReference type="ChEBI" id="CHEBI:15378"/>
        <dbReference type="ChEBI" id="CHEBI:17327"/>
        <dbReference type="ChEBI" id="CHEBI:37563"/>
        <dbReference type="ChEBI" id="CHEBI:58069"/>
        <dbReference type="ChEBI" id="CHEBI:75483"/>
        <dbReference type="EC" id="2.7.1.182"/>
    </reaction>
</comment>
<dbReference type="EMBL" id="KE344363">
    <property type="protein sequence ID" value="EXB58478.1"/>
    <property type="molecule type" value="Genomic_DNA"/>
</dbReference>
<dbReference type="AlphaFoldDB" id="W9QY77"/>
<reference evidence="16" key="1">
    <citation type="submission" date="2013-01" db="EMBL/GenBank/DDBJ databases">
        <title>Draft Genome Sequence of a Mulberry Tree, Morus notabilis C.K. Schneid.</title>
        <authorList>
            <person name="He N."/>
            <person name="Zhao S."/>
        </authorList>
    </citation>
    <scope>NUCLEOTIDE SEQUENCE</scope>
</reference>
<comment type="pathway">
    <text evidence="11">Cofactor biosynthesis; tocopherol biosynthesis.</text>
</comment>
<evidence type="ECO:0000256" key="10">
    <source>
        <dbReference type="ARBA" id="ARBA00023136"/>
    </source>
</evidence>
<dbReference type="STRING" id="981085.W9QY77"/>
<evidence type="ECO:0000256" key="13">
    <source>
        <dbReference type="ARBA" id="ARBA00048889"/>
    </source>
</evidence>
<evidence type="ECO:0000256" key="14">
    <source>
        <dbReference type="SAM" id="Phobius"/>
    </source>
</evidence>
<evidence type="ECO:0000256" key="11">
    <source>
        <dbReference type="ARBA" id="ARBA00024015"/>
    </source>
</evidence>
<evidence type="ECO:0000256" key="1">
    <source>
        <dbReference type="ARBA" id="ARBA00004508"/>
    </source>
</evidence>
<keyword evidence="16" id="KW-1185">Reference proteome</keyword>
<dbReference type="GO" id="GO:0031969">
    <property type="term" value="C:chloroplast membrane"/>
    <property type="evidence" value="ECO:0007669"/>
    <property type="project" value="UniProtKB-SubCell"/>
</dbReference>
<evidence type="ECO:0000256" key="2">
    <source>
        <dbReference type="ARBA" id="ARBA00010794"/>
    </source>
</evidence>
<evidence type="ECO:0000256" key="5">
    <source>
        <dbReference type="ARBA" id="ARBA00022679"/>
    </source>
</evidence>
<comment type="similarity">
    <text evidence="2">Belongs to the polyprenol kinase family.</text>
</comment>
<keyword evidence="9 14" id="KW-1133">Transmembrane helix</keyword>
<keyword evidence="10 14" id="KW-0472">Membrane</keyword>
<keyword evidence="6 14" id="KW-0812">Transmembrane</keyword>
<evidence type="ECO:0000313" key="16">
    <source>
        <dbReference type="Proteomes" id="UP000030645"/>
    </source>
</evidence>
<dbReference type="EC" id="2.7.1.182" evidence="12"/>
<evidence type="ECO:0000256" key="4">
    <source>
        <dbReference type="ARBA" id="ARBA00022640"/>
    </source>
</evidence>
<keyword evidence="3" id="KW-0150">Chloroplast</keyword>
<dbReference type="eggNOG" id="KOG4453">
    <property type="taxonomic scope" value="Eukaryota"/>
</dbReference>
<dbReference type="PANTHER" id="PTHR32523">
    <property type="entry name" value="PHYTOL KINASE 1, CHLOROPLASTIC"/>
    <property type="match status" value="1"/>
</dbReference>
<dbReference type="InterPro" id="IPR039606">
    <property type="entry name" value="Phytol/farnesol_kinase"/>
</dbReference>
<dbReference type="GO" id="GO:0010189">
    <property type="term" value="P:vitamin E biosynthetic process"/>
    <property type="evidence" value="ECO:0007669"/>
    <property type="project" value="TreeGrafter"/>
</dbReference>
<evidence type="ECO:0000256" key="12">
    <source>
        <dbReference type="ARBA" id="ARBA00039024"/>
    </source>
</evidence>
<evidence type="ECO:0000313" key="15">
    <source>
        <dbReference type="EMBL" id="EXB58478.1"/>
    </source>
</evidence>
<evidence type="ECO:0000256" key="9">
    <source>
        <dbReference type="ARBA" id="ARBA00022989"/>
    </source>
</evidence>
<protein>
    <recommendedName>
        <fullName evidence="12">phytol kinase</fullName>
        <ecNumber evidence="12">2.7.1.182</ecNumber>
    </recommendedName>
</protein>
<organism evidence="15 16">
    <name type="scientific">Morus notabilis</name>
    <dbReference type="NCBI Taxonomy" id="981085"/>
    <lineage>
        <taxon>Eukaryota</taxon>
        <taxon>Viridiplantae</taxon>
        <taxon>Streptophyta</taxon>
        <taxon>Embryophyta</taxon>
        <taxon>Tracheophyta</taxon>
        <taxon>Spermatophyta</taxon>
        <taxon>Magnoliopsida</taxon>
        <taxon>eudicotyledons</taxon>
        <taxon>Gunneridae</taxon>
        <taxon>Pentapetalae</taxon>
        <taxon>rosids</taxon>
        <taxon>fabids</taxon>
        <taxon>Rosales</taxon>
        <taxon>Moraceae</taxon>
        <taxon>Moreae</taxon>
        <taxon>Morus</taxon>
    </lineage>
</organism>
<keyword evidence="8" id="KW-0809">Transit peptide</keyword>
<feature type="transmembrane region" description="Helical" evidence="14">
    <location>
        <begin position="75"/>
        <end position="92"/>
    </location>
</feature>
<feature type="transmembrane region" description="Helical" evidence="14">
    <location>
        <begin position="177"/>
        <end position="201"/>
    </location>
</feature>
<feature type="transmembrane region" description="Helical" evidence="14">
    <location>
        <begin position="112"/>
        <end position="131"/>
    </location>
</feature>
<evidence type="ECO:0000256" key="7">
    <source>
        <dbReference type="ARBA" id="ARBA00022777"/>
    </source>
</evidence>
<evidence type="ECO:0000256" key="6">
    <source>
        <dbReference type="ARBA" id="ARBA00022692"/>
    </source>
</evidence>
<keyword evidence="5" id="KW-0808">Transferase</keyword>
<accession>W9QY77</accession>
<comment type="subcellular location">
    <subcellularLocation>
        <location evidence="1">Plastid</location>
        <location evidence="1">Chloroplast membrane</location>
        <topology evidence="1">Multi-pass membrane protein</topology>
    </subcellularLocation>
</comment>